<organism evidence="5">
    <name type="scientific">Vanderwaltozyma polyspora (strain ATCC 22028 / DSM 70294 / BCRC 21397 / CBS 2163 / NBRC 10782 / NRRL Y-8283 / UCD 57-17)</name>
    <name type="common">Kluyveromyces polysporus</name>
    <dbReference type="NCBI Taxonomy" id="436907"/>
    <lineage>
        <taxon>Eukaryota</taxon>
        <taxon>Fungi</taxon>
        <taxon>Dikarya</taxon>
        <taxon>Ascomycota</taxon>
        <taxon>Saccharomycotina</taxon>
        <taxon>Saccharomycetes</taxon>
        <taxon>Saccharomycetales</taxon>
        <taxon>Saccharomycetaceae</taxon>
        <taxon>Vanderwaltozyma</taxon>
    </lineage>
</organism>
<dbReference type="PIRSF" id="PIRSF000846">
    <property type="entry name" value="ATP_adenylyltr"/>
    <property type="match status" value="1"/>
</dbReference>
<dbReference type="SUPFAM" id="SSF54197">
    <property type="entry name" value="HIT-like"/>
    <property type="match status" value="1"/>
</dbReference>
<dbReference type="GO" id="GO:0005524">
    <property type="term" value="F:ATP binding"/>
    <property type="evidence" value="ECO:0007669"/>
    <property type="project" value="InterPro"/>
</dbReference>
<dbReference type="HOGENOM" id="CLU_049915_1_0_1"/>
<dbReference type="GeneID" id="5547469"/>
<gene>
    <name evidence="4" type="ORF">Kpol_2000p107</name>
</gene>
<feature type="active site" description="Nucleophile" evidence="1">
    <location>
        <position position="157"/>
    </location>
</feature>
<feature type="domain" description="ATP adenylyltransferase C-terminal" evidence="2">
    <location>
        <begin position="194"/>
        <end position="310"/>
    </location>
</feature>
<dbReference type="STRING" id="436907.A7TFB4"/>
<dbReference type="EMBL" id="DS480382">
    <property type="protein sequence ID" value="EDO19139.1"/>
    <property type="molecule type" value="Genomic_DNA"/>
</dbReference>
<name>A7TFB4_VANPO</name>
<dbReference type="PhylomeDB" id="A7TFB4"/>
<evidence type="ECO:0000259" key="3">
    <source>
        <dbReference type="Pfam" id="PF19327"/>
    </source>
</evidence>
<dbReference type="OMA" id="FARDPPD"/>
<dbReference type="AlphaFoldDB" id="A7TFB4"/>
<dbReference type="InterPro" id="IPR045759">
    <property type="entry name" value="Ap4A_phos1/2_N"/>
</dbReference>
<dbReference type="GO" id="GO:0008796">
    <property type="term" value="F:bis(5'-nucleosyl)-tetraphosphatase activity"/>
    <property type="evidence" value="ECO:0007669"/>
    <property type="project" value="EnsemblFungi"/>
</dbReference>
<dbReference type="GO" id="GO:0004780">
    <property type="term" value="F:sulfate adenylyltransferase (ADP) activity"/>
    <property type="evidence" value="ECO:0007669"/>
    <property type="project" value="EnsemblFungi"/>
</dbReference>
<dbReference type="GO" id="GO:0009164">
    <property type="term" value="P:nucleoside catabolic process"/>
    <property type="evidence" value="ECO:0007669"/>
    <property type="project" value="EnsemblFungi"/>
</dbReference>
<dbReference type="PANTHER" id="PTHR38420">
    <property type="entry name" value="AP-4-A PHOSPHORYLASE II"/>
    <property type="match status" value="1"/>
</dbReference>
<evidence type="ECO:0000313" key="4">
    <source>
        <dbReference type="EMBL" id="EDO19139.1"/>
    </source>
</evidence>
<reference evidence="4 5" key="1">
    <citation type="journal article" date="2007" name="Proc. Natl. Acad. Sci. U.S.A.">
        <title>Independent sorting-out of thousands of duplicated gene pairs in two yeast species descended from a whole-genome duplication.</title>
        <authorList>
            <person name="Scannell D.R."/>
            <person name="Frank A.C."/>
            <person name="Conant G.C."/>
            <person name="Byrne K.P."/>
            <person name="Woolfit M."/>
            <person name="Wolfe K.H."/>
        </authorList>
    </citation>
    <scope>NUCLEOTIDE SEQUENCE [LARGE SCALE GENOMIC DNA]</scope>
    <source>
        <strain evidence="5">ATCC 22028 / DSM 70294 / BCRC 21397 / CBS 2163 / NBRC 10782 / NRRL Y-8283 / UCD 57-17</strain>
    </source>
</reference>
<evidence type="ECO:0000256" key="1">
    <source>
        <dbReference type="PIRSR" id="PIRSR000846-1"/>
    </source>
</evidence>
<evidence type="ECO:0000313" key="5">
    <source>
        <dbReference type="Proteomes" id="UP000000267"/>
    </source>
</evidence>
<dbReference type="InParanoid" id="A7TFB4"/>
<dbReference type="InterPro" id="IPR019200">
    <property type="entry name" value="ATP_adenylylTrfase_C"/>
</dbReference>
<dbReference type="PANTHER" id="PTHR38420:SF1">
    <property type="entry name" value="PUTATIVE (AFU_ORTHOLOGUE AFUA_5G14690)-RELATED"/>
    <property type="match status" value="1"/>
</dbReference>
<dbReference type="GO" id="GO:0003877">
    <property type="term" value="F:ATP:ADP adenylyltransferase activity"/>
    <property type="evidence" value="ECO:0007669"/>
    <property type="project" value="InterPro"/>
</dbReference>
<dbReference type="FunCoup" id="A7TFB4">
    <property type="interactions" value="189"/>
</dbReference>
<proteinExistence type="predicted"/>
<dbReference type="InterPro" id="IPR043171">
    <property type="entry name" value="Ap4A_phos1/2-like"/>
</dbReference>
<dbReference type="Pfam" id="PF09830">
    <property type="entry name" value="ATP_transf"/>
    <property type="match status" value="1"/>
</dbReference>
<evidence type="ECO:0000259" key="2">
    <source>
        <dbReference type="Pfam" id="PF09830"/>
    </source>
</evidence>
<sequence length="322" mass="36460">MAITEQLRQLIKNKYTTALENKDVLFVEADSTKVVDKKTGMKYVVSFTPSLKSKPERADAEKDKIDPFAKLEPELTVLEDVTGNGRYKLVLNKFPVVPEHSLLVTNAFEHQMASLTPEDLITSYEIISKLNINDNGDRHMVFYNSGPLSGSSQDHKHLQIMKIPDGLTTLQDSLCNGRDHYIPTPREEPLQNDKVAFAHFAIPLPTDSTEIDEDLLTISYFSLLQRALTFFQDWLEEKPELADKRSYNVIMTQEWLCVIPRSSTQAKSLQIGFNATGYTGFVLVKEQSVFEKINQDPSLLNKVLLECGFPSTAGQKTTEYNY</sequence>
<dbReference type="KEGG" id="vpo:Kpol_2000p107"/>
<dbReference type="InterPro" id="IPR009163">
    <property type="entry name" value="Ap4A_phos1/2"/>
</dbReference>
<dbReference type="OrthoDB" id="10267950at2759"/>
<accession>A7TFB4</accession>
<feature type="domain" description="Ap4A phosphorylase 1/2 N-terminal" evidence="3">
    <location>
        <begin position="5"/>
        <end position="164"/>
    </location>
</feature>
<dbReference type="RefSeq" id="XP_001646997.1">
    <property type="nucleotide sequence ID" value="XM_001646947.1"/>
</dbReference>
<dbReference type="GO" id="GO:0009165">
    <property type="term" value="P:nucleotide biosynthetic process"/>
    <property type="evidence" value="ECO:0007669"/>
    <property type="project" value="EnsemblFungi"/>
</dbReference>
<protein>
    <submittedName>
        <fullName evidence="4">Uncharacterized protein</fullName>
    </submittedName>
</protein>
<dbReference type="Proteomes" id="UP000000267">
    <property type="component" value="Unassembled WGS sequence"/>
</dbReference>
<dbReference type="Gene3D" id="3.30.428.70">
    <property type="match status" value="1"/>
</dbReference>
<dbReference type="eggNOG" id="ENOG502QRAQ">
    <property type="taxonomic scope" value="Eukaryota"/>
</dbReference>
<keyword evidence="5" id="KW-1185">Reference proteome</keyword>
<dbReference type="InterPro" id="IPR036265">
    <property type="entry name" value="HIT-like_sf"/>
</dbReference>
<dbReference type="Pfam" id="PF19327">
    <property type="entry name" value="Ap4A_phos_N"/>
    <property type="match status" value="1"/>
</dbReference>